<dbReference type="InterPro" id="IPR014123">
    <property type="entry name" value="Superoxide_dismutase_Ni-type"/>
</dbReference>
<feature type="compositionally biased region" description="Basic and acidic residues" evidence="1">
    <location>
        <begin position="188"/>
        <end position="210"/>
    </location>
</feature>
<reference evidence="2 3" key="1">
    <citation type="journal article" date="2014" name="Mol. Biol. Evol.">
        <title>Massive expansion of Ubiquitination-related gene families within the Chlamydiae.</title>
        <authorList>
            <person name="Domman D."/>
            <person name="Collingro A."/>
            <person name="Lagkouvardos I."/>
            <person name="Gehre L."/>
            <person name="Weinmaier T."/>
            <person name="Rattei T."/>
            <person name="Subtil A."/>
            <person name="Horn M."/>
        </authorList>
    </citation>
    <scope>NUCLEOTIDE SEQUENCE [LARGE SCALE GENOMIC DNA]</scope>
    <source>
        <strain evidence="2 3">OEW1</strain>
    </source>
</reference>
<comment type="caution">
    <text evidence="2">The sequence shown here is derived from an EMBL/GenBank/DDBJ whole genome shotgun (WGS) entry which is preliminary data.</text>
</comment>
<protein>
    <submittedName>
        <fullName evidence="2">Uncharacterized protein</fullName>
    </submittedName>
</protein>
<dbReference type="InterPro" id="IPR036502">
    <property type="entry name" value="NiSOD_sf"/>
</dbReference>
<accession>A0A0C1EQJ4</accession>
<dbReference type="PATRIC" id="fig|83552.4.peg.307"/>
<dbReference type="Pfam" id="PF09055">
    <property type="entry name" value="Sod_Ni"/>
    <property type="match status" value="1"/>
</dbReference>
<evidence type="ECO:0000256" key="1">
    <source>
        <dbReference type="SAM" id="MobiDB-lite"/>
    </source>
</evidence>
<evidence type="ECO:0000313" key="3">
    <source>
        <dbReference type="Proteomes" id="UP000031307"/>
    </source>
</evidence>
<feature type="region of interest" description="Disordered" evidence="1">
    <location>
        <begin position="188"/>
        <end position="218"/>
    </location>
</feature>
<dbReference type="Gene3D" id="1.20.120.400">
    <property type="entry name" value="Nickel-containing superoxide dismutase"/>
    <property type="match status" value="1"/>
</dbReference>
<dbReference type="AlphaFoldDB" id="A0A0C1EQJ4"/>
<name>A0A0C1EQJ4_9BACT</name>
<evidence type="ECO:0000313" key="2">
    <source>
        <dbReference type="EMBL" id="KIA78469.1"/>
    </source>
</evidence>
<dbReference type="Proteomes" id="UP000031307">
    <property type="component" value="Unassembled WGS sequence"/>
</dbReference>
<gene>
    <name evidence="2" type="ORF">DB43_DY00200</name>
</gene>
<proteinExistence type="predicted"/>
<organism evidence="2 3">
    <name type="scientific">Parachlamydia acanthamoebae</name>
    <dbReference type="NCBI Taxonomy" id="83552"/>
    <lineage>
        <taxon>Bacteria</taxon>
        <taxon>Pseudomonadati</taxon>
        <taxon>Chlamydiota</taxon>
        <taxon>Chlamydiia</taxon>
        <taxon>Parachlamydiales</taxon>
        <taxon>Parachlamydiaceae</taxon>
        <taxon>Parachlamydia</taxon>
    </lineage>
</organism>
<sequence length="218" mass="26051">MFNIQVKSSFDIRYDSFEIKDRKRTMIKKHLLASGIFALLAWGSPLYSHCQMPCGIYHDNMIYDQIDQYVETMVKGITVLTDNKFTTLHDKNEFVRWIMTKETESNKVSELITTYFLQQKIKPDEEDSTKKVVMAHRLLFLIVGIKQNIDIKMVKNFQDQWEKFKLLFHVEGYECKMEQLKLKEWEEARERAKKQDATDHDHAHDHDHDHAHAHHHHH</sequence>
<dbReference type="GO" id="GO:0004784">
    <property type="term" value="F:superoxide dismutase activity"/>
    <property type="evidence" value="ECO:0007669"/>
    <property type="project" value="InterPro"/>
</dbReference>
<dbReference type="EMBL" id="JSAM01000019">
    <property type="protein sequence ID" value="KIA78469.1"/>
    <property type="molecule type" value="Genomic_DNA"/>
</dbReference>
<dbReference type="GO" id="GO:0016151">
    <property type="term" value="F:nickel cation binding"/>
    <property type="evidence" value="ECO:0007669"/>
    <property type="project" value="InterPro"/>
</dbReference>